<evidence type="ECO:0000313" key="3">
    <source>
        <dbReference type="Proteomes" id="UP000576082"/>
    </source>
</evidence>
<dbReference type="Gene3D" id="3.40.50.360">
    <property type="match status" value="1"/>
</dbReference>
<dbReference type="EMBL" id="JABANE010000010">
    <property type="protein sequence ID" value="NME67385.1"/>
    <property type="molecule type" value="Genomic_DNA"/>
</dbReference>
<protein>
    <submittedName>
        <fullName evidence="2">NAD(P)H-dependent oxidoreductase</fullName>
    </submittedName>
</protein>
<name>A0A7X9P143_9BACT</name>
<dbReference type="RefSeq" id="WP_169655695.1">
    <property type="nucleotide sequence ID" value="NZ_JABANE010000010.1"/>
</dbReference>
<sequence>MKNIVVFGASNSKNSINEQLAKWAGAQLEGSEVKVLDLNDYEMPIYGIDKELATGIPSEATQFLSAIEEADALVISFAEHNGNYSAAYKNIFDWASRADRSVYKNKPTFVMSTSPGPGGAGSVIAIAKGSLPYAGADVKGSFSLPSFGQNFSSKEGIAEGELKAKFDEEFSNFKTAVYETSVEA</sequence>
<feature type="domain" description="NADPH-dependent FMN reductase-like" evidence="1">
    <location>
        <begin position="3"/>
        <end position="131"/>
    </location>
</feature>
<dbReference type="GO" id="GO:0005829">
    <property type="term" value="C:cytosol"/>
    <property type="evidence" value="ECO:0007669"/>
    <property type="project" value="TreeGrafter"/>
</dbReference>
<evidence type="ECO:0000259" key="1">
    <source>
        <dbReference type="Pfam" id="PF03358"/>
    </source>
</evidence>
<dbReference type="SUPFAM" id="SSF52218">
    <property type="entry name" value="Flavoproteins"/>
    <property type="match status" value="1"/>
</dbReference>
<keyword evidence="3" id="KW-1185">Reference proteome</keyword>
<dbReference type="GO" id="GO:0010181">
    <property type="term" value="F:FMN binding"/>
    <property type="evidence" value="ECO:0007669"/>
    <property type="project" value="TreeGrafter"/>
</dbReference>
<dbReference type="PANTHER" id="PTHR30543">
    <property type="entry name" value="CHROMATE REDUCTASE"/>
    <property type="match status" value="1"/>
</dbReference>
<accession>A0A7X9P143</accession>
<evidence type="ECO:0000313" key="2">
    <source>
        <dbReference type="EMBL" id="NME67385.1"/>
    </source>
</evidence>
<dbReference type="InterPro" id="IPR029039">
    <property type="entry name" value="Flavoprotein-like_sf"/>
</dbReference>
<comment type="caution">
    <text evidence="2">The sequence shown here is derived from an EMBL/GenBank/DDBJ whole genome shotgun (WGS) entry which is preliminary data.</text>
</comment>
<dbReference type="GO" id="GO:0016491">
    <property type="term" value="F:oxidoreductase activity"/>
    <property type="evidence" value="ECO:0007669"/>
    <property type="project" value="InterPro"/>
</dbReference>
<organism evidence="2 3">
    <name type="scientific">Flammeovirga aprica JL-4</name>
    <dbReference type="NCBI Taxonomy" id="694437"/>
    <lineage>
        <taxon>Bacteria</taxon>
        <taxon>Pseudomonadati</taxon>
        <taxon>Bacteroidota</taxon>
        <taxon>Cytophagia</taxon>
        <taxon>Cytophagales</taxon>
        <taxon>Flammeovirgaceae</taxon>
        <taxon>Flammeovirga</taxon>
    </lineage>
</organism>
<dbReference type="AlphaFoldDB" id="A0A7X9P143"/>
<dbReference type="Pfam" id="PF03358">
    <property type="entry name" value="FMN_red"/>
    <property type="match status" value="1"/>
</dbReference>
<reference evidence="2 3" key="1">
    <citation type="submission" date="2020-04" db="EMBL/GenBank/DDBJ databases">
        <title>Flammeovirga sp. SR4, a novel species isolated from seawater.</title>
        <authorList>
            <person name="Wang X."/>
        </authorList>
    </citation>
    <scope>NUCLEOTIDE SEQUENCE [LARGE SCALE GENOMIC DNA]</scope>
    <source>
        <strain evidence="2 3">ATCC 23126</strain>
    </source>
</reference>
<dbReference type="InterPro" id="IPR005025">
    <property type="entry name" value="FMN_Rdtase-like_dom"/>
</dbReference>
<gene>
    <name evidence="2" type="ORF">HHU12_05360</name>
</gene>
<proteinExistence type="predicted"/>
<dbReference type="InterPro" id="IPR050712">
    <property type="entry name" value="NAD(P)H-dep_reductase"/>
</dbReference>
<dbReference type="PANTHER" id="PTHR30543:SF21">
    <property type="entry name" value="NAD(P)H-DEPENDENT FMN REDUCTASE LOT6"/>
    <property type="match status" value="1"/>
</dbReference>
<dbReference type="Proteomes" id="UP000576082">
    <property type="component" value="Unassembled WGS sequence"/>
</dbReference>